<evidence type="ECO:0000313" key="2">
    <source>
        <dbReference type="EMBL" id="MXO60646.1"/>
    </source>
</evidence>
<dbReference type="InterPro" id="IPR016040">
    <property type="entry name" value="NAD(P)-bd_dom"/>
</dbReference>
<evidence type="ECO:0000259" key="1">
    <source>
        <dbReference type="Pfam" id="PF13460"/>
    </source>
</evidence>
<dbReference type="OrthoDB" id="7352421at2"/>
<dbReference type="PANTHER" id="PTHR43355">
    <property type="entry name" value="FLAVIN REDUCTASE (NADPH)"/>
    <property type="match status" value="1"/>
</dbReference>
<dbReference type="RefSeq" id="WP_159796892.1">
    <property type="nucleotide sequence ID" value="NZ_WTYM01000054.1"/>
</dbReference>
<organism evidence="2 3">
    <name type="scientific">Croceibacterium salegens</name>
    <dbReference type="NCBI Taxonomy" id="1737568"/>
    <lineage>
        <taxon>Bacteria</taxon>
        <taxon>Pseudomonadati</taxon>
        <taxon>Pseudomonadota</taxon>
        <taxon>Alphaproteobacteria</taxon>
        <taxon>Sphingomonadales</taxon>
        <taxon>Erythrobacteraceae</taxon>
        <taxon>Croceibacterium</taxon>
    </lineage>
</organism>
<reference evidence="2 3" key="1">
    <citation type="submission" date="2019-12" db="EMBL/GenBank/DDBJ databases">
        <title>Genomic-based taxomic classification of the family Erythrobacteraceae.</title>
        <authorList>
            <person name="Xu L."/>
        </authorList>
    </citation>
    <scope>NUCLEOTIDE SEQUENCE [LARGE SCALE GENOMIC DNA]</scope>
    <source>
        <strain evidence="2 3">MCCC 1K01500</strain>
    </source>
</reference>
<evidence type="ECO:0000313" key="3">
    <source>
        <dbReference type="Proteomes" id="UP000433652"/>
    </source>
</evidence>
<feature type="domain" description="NAD(P)-binding" evidence="1">
    <location>
        <begin position="7"/>
        <end position="114"/>
    </location>
</feature>
<dbReference type="GO" id="GO:0016646">
    <property type="term" value="F:oxidoreductase activity, acting on the CH-NH group of donors, NAD or NADP as acceptor"/>
    <property type="evidence" value="ECO:0007669"/>
    <property type="project" value="TreeGrafter"/>
</dbReference>
<name>A0A6I4T0B4_9SPHN</name>
<dbReference type="AlphaFoldDB" id="A0A6I4T0B4"/>
<keyword evidence="3" id="KW-1185">Reference proteome</keyword>
<accession>A0A6I4T0B4</accession>
<dbReference type="InterPro" id="IPR051606">
    <property type="entry name" value="Polyketide_Oxido-like"/>
</dbReference>
<dbReference type="Gene3D" id="3.40.50.720">
    <property type="entry name" value="NAD(P)-binding Rossmann-like Domain"/>
    <property type="match status" value="1"/>
</dbReference>
<gene>
    <name evidence="2" type="ORF">GRI89_13965</name>
</gene>
<dbReference type="SUPFAM" id="SSF51735">
    <property type="entry name" value="NAD(P)-binding Rossmann-fold domains"/>
    <property type="match status" value="1"/>
</dbReference>
<dbReference type="InterPro" id="IPR036291">
    <property type="entry name" value="NAD(P)-bd_dom_sf"/>
</dbReference>
<dbReference type="PANTHER" id="PTHR43355:SF2">
    <property type="entry name" value="FLAVIN REDUCTASE (NADPH)"/>
    <property type="match status" value="1"/>
</dbReference>
<dbReference type="EMBL" id="WTYM01000054">
    <property type="protein sequence ID" value="MXO60646.1"/>
    <property type="molecule type" value="Genomic_DNA"/>
</dbReference>
<comment type="caution">
    <text evidence="2">The sequence shown here is derived from an EMBL/GenBank/DDBJ whole genome shotgun (WGS) entry which is preliminary data.</text>
</comment>
<dbReference type="Proteomes" id="UP000433652">
    <property type="component" value="Unassembled WGS sequence"/>
</dbReference>
<sequence>MRIALVGATGFIGSKVLTEASRRKHTVTAITRNSDNVPRLPGVTACQADIQSRSQAVSAFKDHDIVVSCFNAGHHPSPGQNVYKDTINGVVNIIKATKAAGVNRLLFVGGAGALYIEPGVQLIDIFPGIGDGEVSGHEWPEDLSSMMPPEFALWDEIMPDETRHEHIQPLVHALMFFEHDRTYDWSFFSPPAGLHPGAPRGSYQVGTNQVPMDGSSYAGLSLDDAALAIVDEVEAKAHNHEHWTAFLSS</sequence>
<protein>
    <submittedName>
        <fullName evidence="2">NAD(P)H-binding protein</fullName>
    </submittedName>
</protein>
<proteinExistence type="predicted"/>
<dbReference type="Pfam" id="PF13460">
    <property type="entry name" value="NAD_binding_10"/>
    <property type="match status" value="1"/>
</dbReference>